<reference evidence="1" key="1">
    <citation type="submission" date="2014-09" db="EMBL/GenBank/DDBJ databases">
        <authorList>
            <person name="Magalhaes I.L.F."/>
            <person name="Oliveira U."/>
            <person name="Santos F.R."/>
            <person name="Vidigal T.H.D.A."/>
            <person name="Brescovit A.D."/>
            <person name="Santos A.J."/>
        </authorList>
    </citation>
    <scope>NUCLEOTIDE SEQUENCE</scope>
    <source>
        <tissue evidence="1">Shoot tissue taken approximately 20 cm above the soil surface</tissue>
    </source>
</reference>
<dbReference type="AlphaFoldDB" id="A0A0A9EVZ9"/>
<proteinExistence type="predicted"/>
<name>A0A0A9EVZ9_ARUDO</name>
<evidence type="ECO:0000313" key="1">
    <source>
        <dbReference type="EMBL" id="JAE03129.1"/>
    </source>
</evidence>
<accession>A0A0A9EVZ9</accession>
<protein>
    <submittedName>
        <fullName evidence="1">Uncharacterized protein</fullName>
    </submittedName>
</protein>
<sequence length="59" mass="6321">MGARPGTICREGLGVDRRAGSSTWRVEAGAVISSHVPHVKNRCWAHPSTWNARLSLPGA</sequence>
<reference evidence="1" key="2">
    <citation type="journal article" date="2015" name="Data Brief">
        <title>Shoot transcriptome of the giant reed, Arundo donax.</title>
        <authorList>
            <person name="Barrero R.A."/>
            <person name="Guerrero F.D."/>
            <person name="Moolhuijzen P."/>
            <person name="Goolsby J.A."/>
            <person name="Tidwell J."/>
            <person name="Bellgard S.E."/>
            <person name="Bellgard M.I."/>
        </authorList>
    </citation>
    <scope>NUCLEOTIDE SEQUENCE</scope>
    <source>
        <tissue evidence="1">Shoot tissue taken approximately 20 cm above the soil surface</tissue>
    </source>
</reference>
<organism evidence="1">
    <name type="scientific">Arundo donax</name>
    <name type="common">Giant reed</name>
    <name type="synonym">Donax arundinaceus</name>
    <dbReference type="NCBI Taxonomy" id="35708"/>
    <lineage>
        <taxon>Eukaryota</taxon>
        <taxon>Viridiplantae</taxon>
        <taxon>Streptophyta</taxon>
        <taxon>Embryophyta</taxon>
        <taxon>Tracheophyta</taxon>
        <taxon>Spermatophyta</taxon>
        <taxon>Magnoliopsida</taxon>
        <taxon>Liliopsida</taxon>
        <taxon>Poales</taxon>
        <taxon>Poaceae</taxon>
        <taxon>PACMAD clade</taxon>
        <taxon>Arundinoideae</taxon>
        <taxon>Arundineae</taxon>
        <taxon>Arundo</taxon>
    </lineage>
</organism>
<dbReference type="EMBL" id="GBRH01194767">
    <property type="protein sequence ID" value="JAE03129.1"/>
    <property type="molecule type" value="Transcribed_RNA"/>
</dbReference>